<sequence>MTILSTPSNHLSATKAAISKPTHKKASKDRHVKVNGRDRRVRIPVHCAEQIFQLTKVLGHRTSGQTIEWLLQQAEPIVSKILYNTTVPPSDPSSTPLAAKDAPARPPENHAFEDVEPGSLSIHDYSFYMNYEAEFSVNEFVNMSFPMYF</sequence>
<evidence type="ECO:0000313" key="2">
    <source>
        <dbReference type="Proteomes" id="UP001060215"/>
    </source>
</evidence>
<dbReference type="EMBL" id="CM045768">
    <property type="protein sequence ID" value="KAI7984358.1"/>
    <property type="molecule type" value="Genomic_DNA"/>
</dbReference>
<gene>
    <name evidence="1" type="ORF">LOK49_LG15G01668</name>
</gene>
<organism evidence="1 2">
    <name type="scientific">Camellia lanceoleosa</name>
    <dbReference type="NCBI Taxonomy" id="1840588"/>
    <lineage>
        <taxon>Eukaryota</taxon>
        <taxon>Viridiplantae</taxon>
        <taxon>Streptophyta</taxon>
        <taxon>Embryophyta</taxon>
        <taxon>Tracheophyta</taxon>
        <taxon>Spermatophyta</taxon>
        <taxon>Magnoliopsida</taxon>
        <taxon>eudicotyledons</taxon>
        <taxon>Gunneridae</taxon>
        <taxon>Pentapetalae</taxon>
        <taxon>asterids</taxon>
        <taxon>Ericales</taxon>
        <taxon>Theaceae</taxon>
        <taxon>Camellia</taxon>
    </lineage>
</organism>
<accession>A0ACC0F6H0</accession>
<dbReference type="Proteomes" id="UP001060215">
    <property type="component" value="Chromosome 11"/>
</dbReference>
<protein>
    <submittedName>
        <fullName evidence="1">Transcription factor TCP22</fullName>
    </submittedName>
</protein>
<keyword evidence="2" id="KW-1185">Reference proteome</keyword>
<proteinExistence type="predicted"/>
<name>A0ACC0F6H0_9ERIC</name>
<reference evidence="1 2" key="1">
    <citation type="journal article" date="2022" name="Plant J.">
        <title>Chromosome-level genome of Camellia lanceoleosa provides a valuable resource for understanding genome evolution and self-incompatibility.</title>
        <authorList>
            <person name="Gong W."/>
            <person name="Xiao S."/>
            <person name="Wang L."/>
            <person name="Liao Z."/>
            <person name="Chang Y."/>
            <person name="Mo W."/>
            <person name="Hu G."/>
            <person name="Li W."/>
            <person name="Zhao G."/>
            <person name="Zhu H."/>
            <person name="Hu X."/>
            <person name="Ji K."/>
            <person name="Xiang X."/>
            <person name="Song Q."/>
            <person name="Yuan D."/>
            <person name="Jin S."/>
            <person name="Zhang L."/>
        </authorList>
    </citation>
    <scope>NUCLEOTIDE SEQUENCE [LARGE SCALE GENOMIC DNA]</scope>
    <source>
        <strain evidence="1">SQ_2022a</strain>
    </source>
</reference>
<evidence type="ECO:0000313" key="1">
    <source>
        <dbReference type="EMBL" id="KAI7984358.1"/>
    </source>
</evidence>
<comment type="caution">
    <text evidence="1">The sequence shown here is derived from an EMBL/GenBank/DDBJ whole genome shotgun (WGS) entry which is preliminary data.</text>
</comment>